<dbReference type="OrthoDB" id="2707007at2"/>
<dbReference type="GeneID" id="66870837"/>
<dbReference type="AlphaFoldDB" id="A0A0L0QNF3"/>
<reference evidence="2" key="1">
    <citation type="submission" date="2015-07" db="EMBL/GenBank/DDBJ databases">
        <title>Fjat-10053 dsm26.</title>
        <authorList>
            <person name="Liu B."/>
            <person name="Wang J."/>
            <person name="Zhu Y."/>
            <person name="Liu G."/>
            <person name="Chen Q."/>
            <person name="Chen Z."/>
            <person name="Lan J."/>
            <person name="Che J."/>
            <person name="Ge C."/>
            <person name="Shi H."/>
            <person name="Pan Z."/>
            <person name="Liu X."/>
        </authorList>
    </citation>
    <scope>NUCLEOTIDE SEQUENCE [LARGE SCALE GENOMIC DNA]</scope>
    <source>
        <strain evidence="2">DSM 26</strain>
    </source>
</reference>
<dbReference type="Proteomes" id="UP000036780">
    <property type="component" value="Unassembled WGS sequence"/>
</dbReference>
<evidence type="ECO:0008006" key="3">
    <source>
        <dbReference type="Google" id="ProtNLM"/>
    </source>
</evidence>
<keyword evidence="2" id="KW-1185">Reference proteome</keyword>
<sequence>MIAFVLVTGCDTFSASTINIISFQPKDYDVIFYTHQNNNPLENLYFDAIIEIKADYPSEFSEVKTREVAIDEVEDEVDPKYPTLIIRKDDKMIERITGQASKQEIINKLKNLL</sequence>
<evidence type="ECO:0000313" key="1">
    <source>
        <dbReference type="EMBL" id="KNE20039.1"/>
    </source>
</evidence>
<dbReference type="EMBL" id="LGTO01000007">
    <property type="protein sequence ID" value="KNE20039.1"/>
    <property type="molecule type" value="Genomic_DNA"/>
</dbReference>
<dbReference type="SUPFAM" id="SSF52833">
    <property type="entry name" value="Thioredoxin-like"/>
    <property type="match status" value="1"/>
</dbReference>
<accession>A0A0L0QNF3</accession>
<dbReference type="PATRIC" id="fig|1473.5.peg.2048"/>
<comment type="caution">
    <text evidence="1">The sequence shown here is derived from an EMBL/GenBank/DDBJ whole genome shotgun (WGS) entry which is preliminary data.</text>
</comment>
<proteinExistence type="predicted"/>
<dbReference type="InterPro" id="IPR036249">
    <property type="entry name" value="Thioredoxin-like_sf"/>
</dbReference>
<name>A0A0L0QNF3_VIRPA</name>
<evidence type="ECO:0000313" key="2">
    <source>
        <dbReference type="Proteomes" id="UP000036780"/>
    </source>
</evidence>
<dbReference type="RefSeq" id="WP_050352606.1">
    <property type="nucleotide sequence ID" value="NZ_BOSN01000001.1"/>
</dbReference>
<organism evidence="1 2">
    <name type="scientific">Virgibacillus pantothenticus</name>
    <dbReference type="NCBI Taxonomy" id="1473"/>
    <lineage>
        <taxon>Bacteria</taxon>
        <taxon>Bacillati</taxon>
        <taxon>Bacillota</taxon>
        <taxon>Bacilli</taxon>
        <taxon>Bacillales</taxon>
        <taxon>Bacillaceae</taxon>
        <taxon>Virgibacillus</taxon>
    </lineage>
</organism>
<gene>
    <name evidence="1" type="ORF">AFK71_16725</name>
</gene>
<protein>
    <recommendedName>
        <fullName evidence="3">Small peptidoglycan-associated lipoprotein</fullName>
    </recommendedName>
</protein>